<dbReference type="RefSeq" id="WP_198099060.1">
    <property type="nucleotide sequence ID" value="NZ_JAEDAL010000001.1"/>
</dbReference>
<dbReference type="PANTHER" id="PTHR33361">
    <property type="entry name" value="GLR0591 PROTEIN"/>
    <property type="match status" value="1"/>
</dbReference>
<dbReference type="EMBL" id="JAEDAL010000001">
    <property type="protein sequence ID" value="MBH9551446.1"/>
    <property type="molecule type" value="Genomic_DNA"/>
</dbReference>
<gene>
    <name evidence="1" type="ORF">I7X43_01180</name>
</gene>
<sequence>MTAPLEPDHAFETLLNAEWHWRLREFPRLATLNGLTEHNHRMERMDAESRARRLAHWRQVRAQLDALDTTQLSAPNRVNAAVLAHQLDTQIDEHALGGVLMPIDADQAFYSYLPELWRDQPLDHAEQVEAYLLRLQAVAVYLDDHHSLLEDGLRAGRVQPALVLAGREGPVRRMAACARAEETPFWTPLTEPLRRHPHLAALAREAIEGHLLPAYRRLLQFLETRYWPAARSGPAVGASAMPEGDAFYAARVRNFSTLPLTPHQVHELGRTEVERIRHDMATLQVACGEAGPSLPSFLRALQVDPRFIPTSGEALLNAASGICKRVDAVLPRFFGHLPRQPFGVEPVPESFAPHYTAGRYLAAPKGQAALYWVNTHNLASRSLLQLPALTLHEAVPGHHLQFALELENESLHPFRRAGDLSAHSEGWALYAEYLGREMGIYRSPFEELGRASYEMWRACRLVIDTGLHALGWTREQAQAFLRDHTALSEHEVRTEVDRYIGWPGQALSYKLGEVHIRRLRAEHEAALGTRFSLRDFHDRLLALGTVPLGCLAAELKPQP</sequence>
<evidence type="ECO:0000313" key="2">
    <source>
        <dbReference type="Proteomes" id="UP000620139"/>
    </source>
</evidence>
<accession>A0A931IX20</accession>
<dbReference type="Proteomes" id="UP000620139">
    <property type="component" value="Unassembled WGS sequence"/>
</dbReference>
<name>A0A931IX20_9BURK</name>
<protein>
    <submittedName>
        <fullName evidence="1">DUF885 domain-containing protein</fullName>
    </submittedName>
</protein>
<organism evidence="1 2">
    <name type="scientific">Inhella gelatinilytica</name>
    <dbReference type="NCBI Taxonomy" id="2795030"/>
    <lineage>
        <taxon>Bacteria</taxon>
        <taxon>Pseudomonadati</taxon>
        <taxon>Pseudomonadota</taxon>
        <taxon>Betaproteobacteria</taxon>
        <taxon>Burkholderiales</taxon>
        <taxon>Sphaerotilaceae</taxon>
        <taxon>Inhella</taxon>
    </lineage>
</organism>
<evidence type="ECO:0000313" key="1">
    <source>
        <dbReference type="EMBL" id="MBH9551446.1"/>
    </source>
</evidence>
<dbReference type="Pfam" id="PF05960">
    <property type="entry name" value="DUF885"/>
    <property type="match status" value="1"/>
</dbReference>
<dbReference type="AlphaFoldDB" id="A0A931IX20"/>
<dbReference type="PANTHER" id="PTHR33361:SF2">
    <property type="entry name" value="DUF885 DOMAIN-CONTAINING PROTEIN"/>
    <property type="match status" value="1"/>
</dbReference>
<reference evidence="1" key="1">
    <citation type="submission" date="2020-12" db="EMBL/GenBank/DDBJ databases">
        <title>The genome sequence of Inhella sp. 4Y17.</title>
        <authorList>
            <person name="Liu Y."/>
        </authorList>
    </citation>
    <scope>NUCLEOTIDE SEQUENCE</scope>
    <source>
        <strain evidence="1">4Y10</strain>
    </source>
</reference>
<proteinExistence type="predicted"/>
<dbReference type="InterPro" id="IPR010281">
    <property type="entry name" value="DUF885"/>
</dbReference>
<keyword evidence="2" id="KW-1185">Reference proteome</keyword>
<comment type="caution">
    <text evidence="1">The sequence shown here is derived from an EMBL/GenBank/DDBJ whole genome shotgun (WGS) entry which is preliminary data.</text>
</comment>